<keyword evidence="4 6" id="KW-1133">Transmembrane helix</keyword>
<feature type="domain" description="RDD" evidence="7">
    <location>
        <begin position="40"/>
        <end position="149"/>
    </location>
</feature>
<proteinExistence type="predicted"/>
<evidence type="ECO:0000256" key="5">
    <source>
        <dbReference type="ARBA" id="ARBA00023136"/>
    </source>
</evidence>
<evidence type="ECO:0000256" key="1">
    <source>
        <dbReference type="ARBA" id="ARBA00004651"/>
    </source>
</evidence>
<keyword evidence="5 6" id="KW-0472">Membrane</keyword>
<dbReference type="EMBL" id="NKYE01000030">
    <property type="protein sequence ID" value="OZM69930.1"/>
    <property type="molecule type" value="Genomic_DNA"/>
</dbReference>
<evidence type="ECO:0000313" key="8">
    <source>
        <dbReference type="EMBL" id="OZM69930.1"/>
    </source>
</evidence>
<dbReference type="GO" id="GO:0005886">
    <property type="term" value="C:plasma membrane"/>
    <property type="evidence" value="ECO:0007669"/>
    <property type="project" value="UniProtKB-SubCell"/>
</dbReference>
<dbReference type="Proteomes" id="UP000242444">
    <property type="component" value="Unassembled WGS sequence"/>
</dbReference>
<dbReference type="InParanoid" id="A0A263CUY8"/>
<dbReference type="InterPro" id="IPR016795">
    <property type="entry name" value="UCP021697"/>
</dbReference>
<keyword evidence="3 6" id="KW-0812">Transmembrane</keyword>
<sequence>MARWTGEWLSAPKVSLDDGEPPKWPGEKLGLPEDGVGAAAGGGRRLLALLADLVLASLVTSLFLRPDFGDPALMQTFNFWAIGVWALLTVVPVAFFGFTPGMAATGIRVGKLDGTPAVGLWRALVRGALTFVIIPAAIRNADARGLHDRATGTVVIRLR</sequence>
<dbReference type="RefSeq" id="WP_094866311.1">
    <property type="nucleotide sequence ID" value="NZ_NKYE01000030.1"/>
</dbReference>
<reference evidence="8 9" key="1">
    <citation type="submission" date="2017-07" db="EMBL/GenBank/DDBJ databases">
        <title>Amycolatopsis antarcticus sp. nov., isolated from the surface of an Antarcticus brown macroalga.</title>
        <authorList>
            <person name="Wang J."/>
            <person name="Leiva S."/>
            <person name="Huang J."/>
            <person name="Huang Y."/>
        </authorList>
    </citation>
    <scope>NUCLEOTIDE SEQUENCE [LARGE SCALE GENOMIC DNA]</scope>
    <source>
        <strain evidence="8 9">AU-G6</strain>
    </source>
</reference>
<name>A0A263CUY8_9PSEU</name>
<keyword evidence="2" id="KW-1003">Cell membrane</keyword>
<dbReference type="PIRSF" id="PIRSF021697">
    <property type="entry name" value="UCP021697"/>
    <property type="match status" value="1"/>
</dbReference>
<dbReference type="InterPro" id="IPR051791">
    <property type="entry name" value="Pra-immunoreactive"/>
</dbReference>
<evidence type="ECO:0000256" key="4">
    <source>
        <dbReference type="ARBA" id="ARBA00022989"/>
    </source>
</evidence>
<feature type="transmembrane region" description="Helical" evidence="6">
    <location>
        <begin position="77"/>
        <end position="99"/>
    </location>
</feature>
<dbReference type="PANTHER" id="PTHR36115">
    <property type="entry name" value="PROLINE-RICH ANTIGEN HOMOLOG-RELATED"/>
    <property type="match status" value="1"/>
</dbReference>
<protein>
    <recommendedName>
        <fullName evidence="7">RDD domain-containing protein</fullName>
    </recommendedName>
</protein>
<evidence type="ECO:0000256" key="3">
    <source>
        <dbReference type="ARBA" id="ARBA00022692"/>
    </source>
</evidence>
<dbReference type="AlphaFoldDB" id="A0A263CUY8"/>
<evidence type="ECO:0000259" key="7">
    <source>
        <dbReference type="Pfam" id="PF06271"/>
    </source>
</evidence>
<evidence type="ECO:0000256" key="2">
    <source>
        <dbReference type="ARBA" id="ARBA00022475"/>
    </source>
</evidence>
<gene>
    <name evidence="8" type="ORF">CFN78_27950</name>
</gene>
<evidence type="ECO:0000256" key="6">
    <source>
        <dbReference type="SAM" id="Phobius"/>
    </source>
</evidence>
<feature type="transmembrane region" description="Helical" evidence="6">
    <location>
        <begin position="46"/>
        <end position="65"/>
    </location>
</feature>
<dbReference type="Pfam" id="PF06271">
    <property type="entry name" value="RDD"/>
    <property type="match status" value="1"/>
</dbReference>
<dbReference type="InterPro" id="IPR010432">
    <property type="entry name" value="RDD"/>
</dbReference>
<organism evidence="8 9">
    <name type="scientific">Amycolatopsis antarctica</name>
    <dbReference type="NCBI Taxonomy" id="1854586"/>
    <lineage>
        <taxon>Bacteria</taxon>
        <taxon>Bacillati</taxon>
        <taxon>Actinomycetota</taxon>
        <taxon>Actinomycetes</taxon>
        <taxon>Pseudonocardiales</taxon>
        <taxon>Pseudonocardiaceae</taxon>
        <taxon>Amycolatopsis</taxon>
    </lineage>
</organism>
<comment type="caution">
    <text evidence="8">The sequence shown here is derived from an EMBL/GenBank/DDBJ whole genome shotgun (WGS) entry which is preliminary data.</text>
</comment>
<dbReference type="OrthoDB" id="5187110at2"/>
<comment type="subcellular location">
    <subcellularLocation>
        <location evidence="1">Cell membrane</location>
        <topology evidence="1">Multi-pass membrane protein</topology>
    </subcellularLocation>
</comment>
<accession>A0A263CUY8</accession>
<evidence type="ECO:0000313" key="9">
    <source>
        <dbReference type="Proteomes" id="UP000242444"/>
    </source>
</evidence>
<keyword evidence="9" id="KW-1185">Reference proteome</keyword>
<dbReference type="PANTHER" id="PTHR36115:SF6">
    <property type="entry name" value="PROLINE-RICH ANTIGEN HOMOLOG"/>
    <property type="match status" value="1"/>
</dbReference>